<gene>
    <name evidence="9" type="ORF">PACLA_8A000116</name>
</gene>
<dbReference type="InterPro" id="IPR043502">
    <property type="entry name" value="DNA/RNA_pol_sf"/>
</dbReference>
<dbReference type="SUPFAM" id="SSF52266">
    <property type="entry name" value="SGNH hydrolase"/>
    <property type="match status" value="1"/>
</dbReference>
<protein>
    <submittedName>
        <fullName evidence="9">RNA-directed DNA polymerase from transposon BS</fullName>
    </submittedName>
</protein>
<dbReference type="Pfam" id="PF01112">
    <property type="entry name" value="Asparaginase_2"/>
    <property type="match status" value="1"/>
</dbReference>
<dbReference type="InterPro" id="IPR033844">
    <property type="entry name" value="ASRGL1_meta"/>
</dbReference>
<keyword evidence="7" id="KW-0175">Coiled coil</keyword>
<feature type="coiled-coil region" evidence="7">
    <location>
        <begin position="37"/>
        <end position="156"/>
    </location>
</feature>
<dbReference type="PANTHER" id="PTHR10188:SF43">
    <property type="entry name" value="ASPARAGINASE (EUROFUNG)"/>
    <property type="match status" value="1"/>
</dbReference>
<dbReference type="GO" id="GO:0033345">
    <property type="term" value="P:L-asparagine catabolic process via L-aspartate"/>
    <property type="evidence" value="ECO:0007669"/>
    <property type="project" value="TreeGrafter"/>
</dbReference>
<organism evidence="9 10">
    <name type="scientific">Paramuricea clavata</name>
    <name type="common">Red gorgonian</name>
    <name type="synonym">Violescent sea-whip</name>
    <dbReference type="NCBI Taxonomy" id="317549"/>
    <lineage>
        <taxon>Eukaryota</taxon>
        <taxon>Metazoa</taxon>
        <taxon>Cnidaria</taxon>
        <taxon>Anthozoa</taxon>
        <taxon>Octocorallia</taxon>
        <taxon>Malacalcyonacea</taxon>
        <taxon>Plexauridae</taxon>
        <taxon>Paramuricea</taxon>
    </lineage>
</organism>
<reference evidence="9" key="1">
    <citation type="submission" date="2020-04" db="EMBL/GenBank/DDBJ databases">
        <authorList>
            <person name="Alioto T."/>
            <person name="Alioto T."/>
            <person name="Gomez Garrido J."/>
        </authorList>
    </citation>
    <scope>NUCLEOTIDE SEQUENCE</scope>
    <source>
        <strain evidence="9">A484AB</strain>
    </source>
</reference>
<feature type="compositionally biased region" description="Polar residues" evidence="8">
    <location>
        <begin position="218"/>
        <end position="228"/>
    </location>
</feature>
<keyword evidence="10" id="KW-1185">Reference proteome</keyword>
<dbReference type="InterPro" id="IPR000477">
    <property type="entry name" value="RT_dom"/>
</dbReference>
<accession>A0A6S7KFJ8</accession>
<comment type="catalytic activity">
    <reaction evidence="1">
        <text>Cleavage of a beta-linked Asp residue from the N-terminus of a polypeptide.</text>
        <dbReference type="EC" id="3.4.19.5"/>
    </reaction>
</comment>
<feature type="region of interest" description="Disordered" evidence="8">
    <location>
        <begin position="218"/>
        <end position="252"/>
    </location>
</feature>
<dbReference type="SUPFAM" id="SSF56672">
    <property type="entry name" value="DNA/RNA polymerases"/>
    <property type="match status" value="1"/>
</dbReference>
<dbReference type="GO" id="GO:0004067">
    <property type="term" value="F:asparaginase activity"/>
    <property type="evidence" value="ECO:0007669"/>
    <property type="project" value="UniProtKB-EC"/>
</dbReference>
<evidence type="ECO:0000256" key="6">
    <source>
        <dbReference type="ARBA" id="ARBA00049366"/>
    </source>
</evidence>
<dbReference type="InterPro" id="IPR036514">
    <property type="entry name" value="SGNH_hydro_sf"/>
</dbReference>
<keyword evidence="9" id="KW-0695">RNA-directed DNA polymerase</keyword>
<dbReference type="CDD" id="cd01650">
    <property type="entry name" value="RT_nLTR_like"/>
    <property type="match status" value="1"/>
</dbReference>
<feature type="region of interest" description="Disordered" evidence="8">
    <location>
        <begin position="168"/>
        <end position="190"/>
    </location>
</feature>
<evidence type="ECO:0000256" key="4">
    <source>
        <dbReference type="ARBA" id="ARBA00022801"/>
    </source>
</evidence>
<sequence length="1136" mass="127127">MNLHRVPHSYIPLGDPNKNYNPEFDIVALKFKLESFAENVDSKFQALTKEVADIKENKVYSIIILENTVHELKKEKYDLIKANNDLREKNEVLHQKISDFNSTVQRLEDEKQSLITTLKLVQKETQTVQPDLNDRMQNLENENKSLSTALTLLQHELDNTQQHKWKVVKTKHNKPPPETPAGSNTIETKNQYTTLRVTDSEHDDIPARLNTQQILDETSNTTKHSNIQMVGKSSGPSNSNESSRDSQRSQPRIAILGDSMIKHLDTKRMQNGLKKGKVTIKTFPGAGIDQMKHYAVPTLITKPKTLIFHVGTNDLHNKTPEDLINAMNDLGETIHRQNNDLELIWSEIITRTDDPNLAEKQDLNQALNSTLFYNCTDANTAWCTWKEIFLEIKNMSYHRDFLKRKAIKHNSTRYHELYKNCRNRVNNLIKDTKAIYFKNKLESTTNSKEGWRTINLLLNKKSKSTLINELKVGDSIVTGDKNIATAFNNYFSTIGEKLSENLSCNNTDPLNYVTPVTEVFELNNITMDELRCEIFKAKAGKSTGLDKISNKLLKAAGETIIGSLSQIFNLSIDTGIFPDDLKHTKVTPLYKSGDKMDCDNYRPISVTSAVAKIFEKLVSRQLNNFLEFHQIVSTNQSGFRTQHSTETALLYSVNQCLVNMDQGLINGLLFLDLKKAFDTVDHNILISKLELYGVRGKALQWFISYLRGRKQVCKINHEISDRATITCGVPQGSNLGPLLFLLYINDLPNCLRSTKASMFADDTNISCDGKLATDIQQKINSDLNSVHNWLLANKLTLSAEKTEYMVVGNISSRIIVQGGAYRSMPFGKKEDYKRATKESARKGYDILMNHGTAVEAVEAAVRVLEDNGYFNAGYGSLLNNEGEVECDAMIMEGHTLNCGAVICGRQFLNPVSLSKMIMYESPHCALSGDGALEFARQKEFPICQPEELISGPAREKVKVSYGNYLDYVKYYYEGKPIDEETRDTVSAVAMDTDGHGDTVSAVAMDANGHLACAMSTGGIVGKFKGRVGDAPFIGCGGYVNSIGGATVTGFGESIMKVTLARDVVYSMENGQNAQESAENALEKMKCLVNGYGGVVTIDKEGNFGKAFTTHLMVWASIKDNTMESGMEKDEVEVEQL</sequence>
<dbReference type="PANTHER" id="PTHR10188">
    <property type="entry name" value="L-ASPARAGINASE"/>
    <property type="match status" value="1"/>
</dbReference>
<dbReference type="OrthoDB" id="77601at2759"/>
<evidence type="ECO:0000313" key="10">
    <source>
        <dbReference type="Proteomes" id="UP001152795"/>
    </source>
</evidence>
<keyword evidence="3" id="KW-0645">Protease</keyword>
<dbReference type="GO" id="GO:0006508">
    <property type="term" value="P:proteolysis"/>
    <property type="evidence" value="ECO:0007669"/>
    <property type="project" value="UniProtKB-KW"/>
</dbReference>
<dbReference type="FunFam" id="3.60.20.30:FF:000001">
    <property type="entry name" value="Isoaspartyl peptidase/L-asparaginase"/>
    <property type="match status" value="1"/>
</dbReference>
<dbReference type="InterPro" id="IPR000246">
    <property type="entry name" value="Peptidase_T2"/>
</dbReference>
<comment type="caution">
    <text evidence="9">The sequence shown here is derived from an EMBL/GenBank/DDBJ whole genome shotgun (WGS) entry which is preliminary data.</text>
</comment>
<dbReference type="Gene3D" id="3.60.20.30">
    <property type="entry name" value="(Glycosyl)asparaginase"/>
    <property type="match status" value="1"/>
</dbReference>
<keyword evidence="9" id="KW-0808">Transferase</keyword>
<dbReference type="CDD" id="cd04702">
    <property type="entry name" value="ASRGL1_like"/>
    <property type="match status" value="1"/>
</dbReference>
<evidence type="ECO:0000313" key="9">
    <source>
        <dbReference type="EMBL" id="CAB4026212.1"/>
    </source>
</evidence>
<keyword evidence="4" id="KW-0378">Hydrolase</keyword>
<dbReference type="Gene3D" id="3.40.50.1110">
    <property type="entry name" value="SGNH hydrolase"/>
    <property type="match status" value="1"/>
</dbReference>
<feature type="compositionally biased region" description="Polar residues" evidence="8">
    <location>
        <begin position="181"/>
        <end position="190"/>
    </location>
</feature>
<dbReference type="PROSITE" id="PS50878">
    <property type="entry name" value="RT_POL"/>
    <property type="match status" value="1"/>
</dbReference>
<comment type="similarity">
    <text evidence="2">Belongs to the Ntn-hydrolase family.</text>
</comment>
<dbReference type="GO" id="GO:0003964">
    <property type="term" value="F:RNA-directed DNA polymerase activity"/>
    <property type="evidence" value="ECO:0007669"/>
    <property type="project" value="UniProtKB-KW"/>
</dbReference>
<proteinExistence type="inferred from homology"/>
<dbReference type="GO" id="GO:0005737">
    <property type="term" value="C:cytoplasm"/>
    <property type="evidence" value="ECO:0007669"/>
    <property type="project" value="TreeGrafter"/>
</dbReference>
<dbReference type="AlphaFoldDB" id="A0A6S7KFJ8"/>
<evidence type="ECO:0000256" key="7">
    <source>
        <dbReference type="SAM" id="Coils"/>
    </source>
</evidence>
<dbReference type="Proteomes" id="UP001152795">
    <property type="component" value="Unassembled WGS sequence"/>
</dbReference>
<evidence type="ECO:0000256" key="5">
    <source>
        <dbReference type="ARBA" id="ARBA00022813"/>
    </source>
</evidence>
<evidence type="ECO:0000256" key="8">
    <source>
        <dbReference type="SAM" id="MobiDB-lite"/>
    </source>
</evidence>
<keyword evidence="9" id="KW-0548">Nucleotidyltransferase</keyword>
<comment type="catalytic activity">
    <reaction evidence="6">
        <text>L-asparagine + H2O = L-aspartate + NH4(+)</text>
        <dbReference type="Rhea" id="RHEA:21016"/>
        <dbReference type="ChEBI" id="CHEBI:15377"/>
        <dbReference type="ChEBI" id="CHEBI:28938"/>
        <dbReference type="ChEBI" id="CHEBI:29991"/>
        <dbReference type="ChEBI" id="CHEBI:58048"/>
        <dbReference type="EC" id="3.5.1.1"/>
    </reaction>
</comment>
<name>A0A6S7KFJ8_PARCT</name>
<dbReference type="SUPFAM" id="SSF56235">
    <property type="entry name" value="N-terminal nucleophile aminohydrolases (Ntn hydrolases)"/>
    <property type="match status" value="1"/>
</dbReference>
<evidence type="ECO:0000256" key="3">
    <source>
        <dbReference type="ARBA" id="ARBA00022670"/>
    </source>
</evidence>
<keyword evidence="5" id="KW-0068">Autocatalytic cleavage</keyword>
<dbReference type="InterPro" id="IPR029055">
    <property type="entry name" value="Ntn_hydrolases_N"/>
</dbReference>
<dbReference type="GO" id="GO:0008798">
    <property type="term" value="F:beta-aspartyl-peptidase activity"/>
    <property type="evidence" value="ECO:0007669"/>
    <property type="project" value="UniProtKB-EC"/>
</dbReference>
<dbReference type="Pfam" id="PF00078">
    <property type="entry name" value="RVT_1"/>
    <property type="match status" value="1"/>
</dbReference>
<dbReference type="EMBL" id="CACRXK020014076">
    <property type="protein sequence ID" value="CAB4026212.1"/>
    <property type="molecule type" value="Genomic_DNA"/>
</dbReference>
<evidence type="ECO:0000256" key="1">
    <source>
        <dbReference type="ARBA" id="ARBA00000306"/>
    </source>
</evidence>
<evidence type="ECO:0000256" key="2">
    <source>
        <dbReference type="ARBA" id="ARBA00010872"/>
    </source>
</evidence>